<proteinExistence type="predicted"/>
<dbReference type="Proteomes" id="UP000198553">
    <property type="component" value="Unassembled WGS sequence"/>
</dbReference>
<keyword evidence="1" id="KW-0472">Membrane</keyword>
<organism evidence="4 5">
    <name type="scientific">Mesobacillus persicus</name>
    <dbReference type="NCBI Taxonomy" id="930146"/>
    <lineage>
        <taxon>Bacteria</taxon>
        <taxon>Bacillati</taxon>
        <taxon>Bacillota</taxon>
        <taxon>Bacilli</taxon>
        <taxon>Bacillales</taxon>
        <taxon>Bacillaceae</taxon>
        <taxon>Mesobacillus</taxon>
    </lineage>
</organism>
<dbReference type="Gene3D" id="2.160.20.10">
    <property type="entry name" value="Single-stranded right-handed beta-helix, Pectin lyase-like"/>
    <property type="match status" value="2"/>
</dbReference>
<reference evidence="5" key="1">
    <citation type="submission" date="2016-10" db="EMBL/GenBank/DDBJ databases">
        <authorList>
            <person name="Varghese N."/>
            <person name="Submissions S."/>
        </authorList>
    </citation>
    <scope>NUCLEOTIDE SEQUENCE [LARGE SCALE GENOMIC DNA]</scope>
    <source>
        <strain evidence="5">B48,IBRC-M 10115,DSM 25386,CECT 8001</strain>
    </source>
</reference>
<evidence type="ECO:0000256" key="1">
    <source>
        <dbReference type="SAM" id="Phobius"/>
    </source>
</evidence>
<feature type="transmembrane region" description="Helical" evidence="1">
    <location>
        <begin position="401"/>
        <end position="420"/>
    </location>
</feature>
<keyword evidence="1" id="KW-0812">Transmembrane</keyword>
<dbReference type="RefSeq" id="WP_090742271.1">
    <property type="nucleotide sequence ID" value="NZ_FOBW01000003.1"/>
</dbReference>
<dbReference type="InterPro" id="IPR007742">
    <property type="entry name" value="NosD_dom"/>
</dbReference>
<dbReference type="InterPro" id="IPR011050">
    <property type="entry name" value="Pectin_lyase_fold/virulence"/>
</dbReference>
<protein>
    <submittedName>
        <fullName evidence="4">Nitrous oxidase accessory protein</fullName>
    </submittedName>
</protein>
<dbReference type="NCBIfam" id="TIGR03804">
    <property type="entry name" value="para_beta_helix"/>
    <property type="match status" value="3"/>
</dbReference>
<evidence type="ECO:0000313" key="4">
    <source>
        <dbReference type="EMBL" id="SEM50694.1"/>
    </source>
</evidence>
<keyword evidence="1" id="KW-1133">Transmembrane helix</keyword>
<dbReference type="InterPro" id="IPR006626">
    <property type="entry name" value="PbH1"/>
</dbReference>
<feature type="signal peptide" evidence="2">
    <location>
        <begin position="1"/>
        <end position="23"/>
    </location>
</feature>
<feature type="chain" id="PRO_5039003678" evidence="2">
    <location>
        <begin position="24"/>
        <end position="425"/>
    </location>
</feature>
<evidence type="ECO:0000259" key="3">
    <source>
        <dbReference type="Pfam" id="PF05048"/>
    </source>
</evidence>
<evidence type="ECO:0000313" key="5">
    <source>
        <dbReference type="Proteomes" id="UP000198553"/>
    </source>
</evidence>
<feature type="domain" description="Periplasmic copper-binding protein NosD beta helix" evidence="3">
    <location>
        <begin position="134"/>
        <end position="326"/>
    </location>
</feature>
<name>A0A1H7YY41_9BACI</name>
<dbReference type="OrthoDB" id="159063at2"/>
<sequence length="425" mass="47339">MNVLKVILATLLASMVFSPSFFEASSPLQMKIDEAPVGAIVEIDAGEYEETLVISKPITLVGNGEVRIKSCEAEPVIAISGEDVTLKKITVEHCGYEEEDTAIYITGSNHRMEELIIETRRYGVKLDQANGVTIKDSEIIGMKRGNGIDLWQSNQNTFEALRIASVSDGIYLEQSNENLIYKNNLENSRYGMHLMYSNDNVLRDNLSSSNITGTMLMETERTTVHGNAFLANKNSVNAQGLLLYEAYETEVIENEFISNRIGVYIEKAGNNHLESNKIRDNFIGVQMKNASDNKITRNTFVGNVNEAQAIESSKNEVNQNYWDAASKVDVDGNGESEISYTADPYFLTLTTDVPEYQLFFQAPGLILLQNLLKSPPEQLLTDSAPLMEMTMEVEKETSSSLGLWVMSIVMIGASFSLFIIGRKRR</sequence>
<dbReference type="InterPro" id="IPR012334">
    <property type="entry name" value="Pectin_lyas_fold"/>
</dbReference>
<keyword evidence="2" id="KW-0732">Signal</keyword>
<dbReference type="AlphaFoldDB" id="A0A1H7YY41"/>
<evidence type="ECO:0000256" key="2">
    <source>
        <dbReference type="SAM" id="SignalP"/>
    </source>
</evidence>
<dbReference type="EMBL" id="FOBW01000003">
    <property type="protein sequence ID" value="SEM50694.1"/>
    <property type="molecule type" value="Genomic_DNA"/>
</dbReference>
<dbReference type="SUPFAM" id="SSF51126">
    <property type="entry name" value="Pectin lyase-like"/>
    <property type="match status" value="1"/>
</dbReference>
<dbReference type="STRING" id="930146.SAMN05192533_103179"/>
<keyword evidence="5" id="KW-1185">Reference proteome</keyword>
<gene>
    <name evidence="4" type="ORF">SAMN05192533_103179</name>
</gene>
<dbReference type="InterPro" id="IPR022441">
    <property type="entry name" value="Para_beta_helix_rpt-2"/>
</dbReference>
<dbReference type="Pfam" id="PF05048">
    <property type="entry name" value="NosD"/>
    <property type="match status" value="1"/>
</dbReference>
<dbReference type="SMART" id="SM00710">
    <property type="entry name" value="PbH1"/>
    <property type="match status" value="8"/>
</dbReference>
<accession>A0A1H7YY41</accession>